<accession>A0A5K3EU09</accession>
<dbReference type="WBParaSite" id="MCU_002638-RA">
    <property type="protein sequence ID" value="MCU_002638-RA"/>
    <property type="gene ID" value="MCU_002638"/>
</dbReference>
<dbReference type="GO" id="GO:0005737">
    <property type="term" value="C:cytoplasm"/>
    <property type="evidence" value="ECO:0007669"/>
    <property type="project" value="TreeGrafter"/>
</dbReference>
<dbReference type="PANTHER" id="PTHR15510:SF5">
    <property type="entry name" value="SPERM-ASSOCIATED ANTIGEN 8"/>
    <property type="match status" value="1"/>
</dbReference>
<organism evidence="1">
    <name type="scientific">Mesocestoides corti</name>
    <name type="common">Flatworm</name>
    <dbReference type="NCBI Taxonomy" id="53468"/>
    <lineage>
        <taxon>Eukaryota</taxon>
        <taxon>Metazoa</taxon>
        <taxon>Spiralia</taxon>
        <taxon>Lophotrochozoa</taxon>
        <taxon>Platyhelminthes</taxon>
        <taxon>Cestoda</taxon>
        <taxon>Eucestoda</taxon>
        <taxon>Cyclophyllidea</taxon>
        <taxon>Mesocestoididae</taxon>
        <taxon>Mesocestoides</taxon>
    </lineage>
</organism>
<dbReference type="GO" id="GO:0045944">
    <property type="term" value="P:positive regulation of transcription by RNA polymerase II"/>
    <property type="evidence" value="ECO:0007669"/>
    <property type="project" value="TreeGrafter"/>
</dbReference>
<reference evidence="1" key="1">
    <citation type="submission" date="2019-11" db="UniProtKB">
        <authorList>
            <consortium name="WormBaseParasite"/>
        </authorList>
    </citation>
    <scope>IDENTIFICATION</scope>
</reference>
<dbReference type="Pfam" id="PF22584">
    <property type="entry name" value="CFAP143"/>
    <property type="match status" value="1"/>
</dbReference>
<dbReference type="GO" id="GO:0005634">
    <property type="term" value="C:nucleus"/>
    <property type="evidence" value="ECO:0007669"/>
    <property type="project" value="TreeGrafter"/>
</dbReference>
<evidence type="ECO:0000313" key="1">
    <source>
        <dbReference type="WBParaSite" id="MCU_002638-RA"/>
    </source>
</evidence>
<dbReference type="AlphaFoldDB" id="A0A5K3EU09"/>
<dbReference type="PANTHER" id="PTHR15510">
    <property type="entry name" value="SPERM-ASSOCIATED ANTIGEN 8"/>
    <property type="match status" value="1"/>
</dbReference>
<name>A0A5K3EU09_MESCO</name>
<dbReference type="GO" id="GO:0008017">
    <property type="term" value="F:microtubule binding"/>
    <property type="evidence" value="ECO:0007669"/>
    <property type="project" value="InterPro"/>
</dbReference>
<protein>
    <submittedName>
        <fullName evidence="1">Sperm-associated antigen 8</fullName>
    </submittedName>
</protein>
<sequence length="212" mass="24012">MSYDSYRQLLNSQSKCLLENWFEERQTKAIDKGWEVRTGRTHPGLVTTQSNPIGLYGTTYKSHFAPKPKDKETIGARTKDMMEAIRRDVAKEIRNIKTAKEDPTDYRSTAMVDYFSNPAPPHSSVNCQPISDLHLEEPVSFWTDNYSSVTGISQRTTGVKPFHKSFGFSKSMTGKIALLQHQGLEGYISRPTPKIHRDHISCNFDHSGKSGK</sequence>
<dbReference type="InterPro" id="IPR026124">
    <property type="entry name" value="Sperm-assoc_Ag8"/>
</dbReference>
<proteinExistence type="predicted"/>